<dbReference type="Proteomes" id="UP000091979">
    <property type="component" value="Unassembled WGS sequence"/>
</dbReference>
<comment type="caution">
    <text evidence="1">The sequence shown here is derived from an EMBL/GenBank/DDBJ whole genome shotgun (WGS) entry which is preliminary data.</text>
</comment>
<proteinExistence type="predicted"/>
<accession>A0A1B7XBM5</accession>
<dbReference type="RefSeq" id="WP_066855517.1">
    <property type="nucleotide sequence ID" value="NZ_JXMS01000017.1"/>
</dbReference>
<gene>
    <name evidence="1" type="ORF">SP90_10370</name>
</gene>
<sequence>MRITRNSNPYGGSQSSTTTNRGAIFKRKVKVGQLLKGRMLRIEQEGFAWVLIGDMELLAQVENMPEPGEWLDFLVLSLEPSVLLRQLQHGSDPRGSIFLRDYIRSYLTQRDKLDTLLASTLWNTVPAPEESPVETHHTTLLNFLTQTPAALDQFTRVMRLQTSVQHMVTAAGHGTFHYMPWLMPAAKGVELLISRPENNICTVTAGVILEGAQHVLTTGQMNLSATPVTFAFRHLLDKNCKAGHNTSRAHSATTHCTCLGTAELPAGAHDILSLIFKEIPTQRRGLNVRA</sequence>
<evidence type="ECO:0000313" key="1">
    <source>
        <dbReference type="EMBL" id="OBQ50165.1"/>
    </source>
</evidence>
<dbReference type="AlphaFoldDB" id="A0A1B7XBM5"/>
<reference evidence="1 2" key="1">
    <citation type="submission" date="2015-01" db="EMBL/GenBank/DDBJ databases">
        <title>Desulfovibrio sp. JC271 draft genome sequence.</title>
        <authorList>
            <person name="Shivani Y."/>
            <person name="Subhash Y."/>
            <person name="Sasikala C."/>
            <person name="Ramana C.V."/>
        </authorList>
    </citation>
    <scope>NUCLEOTIDE SEQUENCE [LARGE SCALE GENOMIC DNA]</scope>
    <source>
        <strain evidence="1 2">JC271</strain>
    </source>
</reference>
<name>A0A1B7XBM5_9BACT</name>
<dbReference type="EMBL" id="JXMS01000017">
    <property type="protein sequence ID" value="OBQ50165.1"/>
    <property type="molecule type" value="Genomic_DNA"/>
</dbReference>
<organism evidence="1 2">
    <name type="scientific">Halodesulfovibrio spirochaetisodalis</name>
    <dbReference type="NCBI Taxonomy" id="1560234"/>
    <lineage>
        <taxon>Bacteria</taxon>
        <taxon>Pseudomonadati</taxon>
        <taxon>Thermodesulfobacteriota</taxon>
        <taxon>Desulfovibrionia</taxon>
        <taxon>Desulfovibrionales</taxon>
        <taxon>Desulfovibrionaceae</taxon>
        <taxon>Halodesulfovibrio</taxon>
    </lineage>
</organism>
<dbReference type="OrthoDB" id="5471843at2"/>
<protein>
    <submittedName>
        <fullName evidence="1">Uncharacterized protein</fullName>
    </submittedName>
</protein>
<dbReference type="STRING" id="1560234.SP90_10370"/>
<dbReference type="PATRIC" id="fig|1560234.3.peg.922"/>
<keyword evidence="2" id="KW-1185">Reference proteome</keyword>
<evidence type="ECO:0000313" key="2">
    <source>
        <dbReference type="Proteomes" id="UP000091979"/>
    </source>
</evidence>